<name>A0A251XTV6_9MICO</name>
<keyword evidence="5" id="KW-0663">Pyridoxal phosphate</keyword>
<dbReference type="Pfam" id="PF00155">
    <property type="entry name" value="Aminotran_1_2"/>
    <property type="match status" value="1"/>
</dbReference>
<evidence type="ECO:0000259" key="6">
    <source>
        <dbReference type="Pfam" id="PF00155"/>
    </source>
</evidence>
<proteinExistence type="inferred from homology"/>
<keyword evidence="4 7" id="KW-0808">Transferase</keyword>
<evidence type="ECO:0000256" key="1">
    <source>
        <dbReference type="ARBA" id="ARBA00001933"/>
    </source>
</evidence>
<comment type="caution">
    <text evidence="7">The sequence shown here is derived from an EMBL/GenBank/DDBJ whole genome shotgun (WGS) entry which is preliminary data.</text>
</comment>
<dbReference type="CDD" id="cd00609">
    <property type="entry name" value="AAT_like"/>
    <property type="match status" value="1"/>
</dbReference>
<dbReference type="GO" id="GO:0006520">
    <property type="term" value="P:amino acid metabolic process"/>
    <property type="evidence" value="ECO:0007669"/>
    <property type="project" value="InterPro"/>
</dbReference>
<dbReference type="InterPro" id="IPR004839">
    <property type="entry name" value="Aminotransferase_I/II_large"/>
</dbReference>
<dbReference type="Proteomes" id="UP000195106">
    <property type="component" value="Unassembled WGS sequence"/>
</dbReference>
<dbReference type="GO" id="GO:0008483">
    <property type="term" value="F:transaminase activity"/>
    <property type="evidence" value="ECO:0007669"/>
    <property type="project" value="UniProtKB-KW"/>
</dbReference>
<evidence type="ECO:0000313" key="8">
    <source>
        <dbReference type="Proteomes" id="UP000195106"/>
    </source>
</evidence>
<protein>
    <submittedName>
        <fullName evidence="7">Aspartate aminotransferase</fullName>
    </submittedName>
</protein>
<organism evidence="7 8">
    <name type="scientific">Clavibacter michiganensis</name>
    <dbReference type="NCBI Taxonomy" id="28447"/>
    <lineage>
        <taxon>Bacteria</taxon>
        <taxon>Bacillati</taxon>
        <taxon>Actinomycetota</taxon>
        <taxon>Actinomycetes</taxon>
        <taxon>Micrococcales</taxon>
        <taxon>Microbacteriaceae</taxon>
        <taxon>Clavibacter</taxon>
    </lineage>
</organism>
<gene>
    <name evidence="7" type="primary">aspC_2</name>
    <name evidence="7" type="ORF">CMsap09_08195</name>
</gene>
<evidence type="ECO:0000256" key="5">
    <source>
        <dbReference type="ARBA" id="ARBA00022898"/>
    </source>
</evidence>
<evidence type="ECO:0000256" key="4">
    <source>
        <dbReference type="ARBA" id="ARBA00022679"/>
    </source>
</evidence>
<dbReference type="SUPFAM" id="SSF53383">
    <property type="entry name" value="PLP-dependent transferases"/>
    <property type="match status" value="1"/>
</dbReference>
<dbReference type="Gene3D" id="3.40.640.10">
    <property type="entry name" value="Type I PLP-dependent aspartate aminotransferase-like (Major domain)"/>
    <property type="match status" value="1"/>
</dbReference>
<dbReference type="AlphaFoldDB" id="A0A251XTV6"/>
<evidence type="ECO:0000256" key="2">
    <source>
        <dbReference type="ARBA" id="ARBA00007441"/>
    </source>
</evidence>
<dbReference type="GO" id="GO:0030170">
    <property type="term" value="F:pyridoxal phosphate binding"/>
    <property type="evidence" value="ECO:0007669"/>
    <property type="project" value="InterPro"/>
</dbReference>
<keyword evidence="3 7" id="KW-0032">Aminotransferase</keyword>
<dbReference type="InterPro" id="IPR015424">
    <property type="entry name" value="PyrdxlP-dep_Trfase"/>
</dbReference>
<dbReference type="InterPro" id="IPR050596">
    <property type="entry name" value="AspAT/PAT-like"/>
</dbReference>
<accession>A0A251XTV6</accession>
<comment type="cofactor">
    <cofactor evidence="1">
        <name>pyridoxal 5'-phosphate</name>
        <dbReference type="ChEBI" id="CHEBI:597326"/>
    </cofactor>
</comment>
<dbReference type="PANTHER" id="PTHR46383">
    <property type="entry name" value="ASPARTATE AMINOTRANSFERASE"/>
    <property type="match status" value="1"/>
</dbReference>
<evidence type="ECO:0000256" key="3">
    <source>
        <dbReference type="ARBA" id="ARBA00022576"/>
    </source>
</evidence>
<feature type="domain" description="Aminotransferase class I/classII large" evidence="6">
    <location>
        <begin position="1"/>
        <end position="141"/>
    </location>
</feature>
<dbReference type="PANTHER" id="PTHR46383:SF1">
    <property type="entry name" value="ASPARTATE AMINOTRANSFERASE"/>
    <property type="match status" value="1"/>
</dbReference>
<comment type="similarity">
    <text evidence="2">Belongs to the class-I pyridoxal-phosphate-dependent aminotransferase family.</text>
</comment>
<evidence type="ECO:0000313" key="7">
    <source>
        <dbReference type="EMBL" id="OUE08910.1"/>
    </source>
</evidence>
<dbReference type="EMBL" id="MDHJ01000001">
    <property type="protein sequence ID" value="OUE08910.1"/>
    <property type="molecule type" value="Genomic_DNA"/>
</dbReference>
<sequence length="158" mass="16749">MTGVRVGYLVVPTGMTRVMRTVQEATISCVSAPAQWAAVAAVTGDQSHVAAALAHYRENLDAATALLEARGIRHLRPTGAFYLWIDVSHDSDGDVAGWAERLLLRDRVAVAPGSAFGRSGEGWIRVCVAADREVLLEGLRRLPAPADPATAQPVTPAP</sequence>
<dbReference type="InterPro" id="IPR015421">
    <property type="entry name" value="PyrdxlP-dep_Trfase_major"/>
</dbReference>
<reference evidence="7 8" key="1">
    <citation type="submission" date="2016-08" db="EMBL/GenBank/DDBJ databases">
        <title>Genome sequence of Clavibacter michiganensis spp. strain CASJ009.</title>
        <authorList>
            <person name="Thapa S.P."/>
            <person name="Coaker G."/>
        </authorList>
    </citation>
    <scope>NUCLEOTIDE SEQUENCE [LARGE SCALE GENOMIC DNA]</scope>
    <source>
        <strain evidence="7">CASJ009</strain>
    </source>
</reference>